<evidence type="ECO:0000256" key="1">
    <source>
        <dbReference type="SAM" id="SignalP"/>
    </source>
</evidence>
<dbReference type="Pfam" id="PF03797">
    <property type="entry name" value="Autotransporter"/>
    <property type="match status" value="1"/>
</dbReference>
<protein>
    <submittedName>
        <fullName evidence="3">Outer membrane autotransporter barrel domain-containing protein</fullName>
    </submittedName>
</protein>
<dbReference type="GO" id="GO:0019867">
    <property type="term" value="C:outer membrane"/>
    <property type="evidence" value="ECO:0007669"/>
    <property type="project" value="InterPro"/>
</dbReference>
<sequence length="871" mass="90294">MSKHSGWQKKTLHSAVVAAIASLAYIPTASATPLACDYGFSSGNQTISSNQADCVASKEVSLTVNNDVTINNELNRSALWYAITAGEGGVNGDLGSGQTLTNNGTISATGTGTTYGYGYGYGFGYNPDTLAGIKIDRELLGTLNNNGTISASDVATGSNYAVAAGIYEGSPSAMQGTLNNSGTITASAQAENYWASAAGISISNEIAADAVLNNSGTISAQAHSSNDSGYSYAAGIYATTLNGTLENSGTISSQADYWGSGIRLDTVNETGLIHNTGTISGQAAFGFGAEIHTLNGTLYNEGTLSGSGSEYGIGAYINNLNGTLINRGTISGESDQHAYSLYGYNESGTTGTIENLSTGVMNGAINIWNLNGGSLQFTNSGLIDLSNAHSAFQSYIGGDFTQTASGTLRIAASGSNTGNYSQLAVSGNASIAGRIDVNVSEVNTLAVGATLANVVTAGNLSGNFTSVTDNSAMFNFQSQATEGTGGHIDLKVIKALTATQAANDNSNSPALGAAGVIDNLVDNGTSNSDMQTVITELGKLETSQQVSNAVSQLLPLTTAGVGQTISGALHSSNRIVQSRQEGQLGRSSGDDALSDRKLWFKPFGSWAEQENHNGASGYDANTYGFVLGADAEIKAQNRLGLAFAYSRSDVDSKSTVARQSATVDTYQLVAYGSHSLSDAMDLSFQADVGLHDTQGDRQIDFGGINRIARSDYSSWSAHVGTGLARSYALSTKTTLTPSIRADYTVIHDDGYTETGADALNLIVDGNRTEELVLSLEGKLTHNLSDRTTLLASLGGGYDFMNEQSSITAAFAGSPSAAFTTKGIDPSPWLARGGLGLVTKLNNGVELSARYDVEIREGFTNQTASLKARWMF</sequence>
<dbReference type="Gene3D" id="2.40.128.130">
    <property type="entry name" value="Autotransporter beta-domain"/>
    <property type="match status" value="1"/>
</dbReference>
<evidence type="ECO:0000313" key="3">
    <source>
        <dbReference type="EMBL" id="SMF42741.1"/>
    </source>
</evidence>
<accession>A0A1Y6C3N7</accession>
<organism evidence="3 4">
    <name type="scientific">Pseudogulbenkiania subflava DSM 22618</name>
    <dbReference type="NCBI Taxonomy" id="1123014"/>
    <lineage>
        <taxon>Bacteria</taxon>
        <taxon>Pseudomonadati</taxon>
        <taxon>Pseudomonadota</taxon>
        <taxon>Betaproteobacteria</taxon>
        <taxon>Neisseriales</taxon>
        <taxon>Chromobacteriaceae</taxon>
        <taxon>Pseudogulbenkiania</taxon>
    </lineage>
</organism>
<dbReference type="AlphaFoldDB" id="A0A1Y6C3N7"/>
<dbReference type="STRING" id="1123014.SAMN02745746_03178"/>
<dbReference type="SUPFAM" id="SSF103515">
    <property type="entry name" value="Autotransporter"/>
    <property type="match status" value="1"/>
</dbReference>
<feature type="chain" id="PRO_5012396224" evidence="1">
    <location>
        <begin position="32"/>
        <end position="871"/>
    </location>
</feature>
<feature type="domain" description="Autotransporter" evidence="2">
    <location>
        <begin position="591"/>
        <end position="871"/>
    </location>
</feature>
<feature type="signal peptide" evidence="1">
    <location>
        <begin position="1"/>
        <end position="31"/>
    </location>
</feature>
<keyword evidence="4" id="KW-1185">Reference proteome</keyword>
<dbReference type="InterPro" id="IPR006315">
    <property type="entry name" value="OM_autotransptr_brl_dom"/>
</dbReference>
<dbReference type="SMART" id="SM00869">
    <property type="entry name" value="Autotransporter"/>
    <property type="match status" value="1"/>
</dbReference>
<evidence type="ECO:0000313" key="4">
    <source>
        <dbReference type="Proteomes" id="UP000192920"/>
    </source>
</evidence>
<gene>
    <name evidence="3" type="ORF">SAMN02745746_03178</name>
</gene>
<dbReference type="PROSITE" id="PS51208">
    <property type="entry name" value="AUTOTRANSPORTER"/>
    <property type="match status" value="1"/>
</dbReference>
<reference evidence="4" key="1">
    <citation type="submission" date="2017-04" db="EMBL/GenBank/DDBJ databases">
        <authorList>
            <person name="Varghese N."/>
            <person name="Submissions S."/>
        </authorList>
    </citation>
    <scope>NUCLEOTIDE SEQUENCE [LARGE SCALE GENOMIC DNA]</scope>
    <source>
        <strain evidence="4">DSM 22618</strain>
    </source>
</reference>
<dbReference type="Proteomes" id="UP000192920">
    <property type="component" value="Unassembled WGS sequence"/>
</dbReference>
<name>A0A1Y6C3N7_9NEIS</name>
<evidence type="ECO:0000259" key="2">
    <source>
        <dbReference type="PROSITE" id="PS51208"/>
    </source>
</evidence>
<dbReference type="InterPro" id="IPR005546">
    <property type="entry name" value="Autotransporte_beta"/>
</dbReference>
<dbReference type="EMBL" id="FXAG01000020">
    <property type="protein sequence ID" value="SMF42741.1"/>
    <property type="molecule type" value="Genomic_DNA"/>
</dbReference>
<dbReference type="InterPro" id="IPR036709">
    <property type="entry name" value="Autotransporte_beta_dom_sf"/>
</dbReference>
<keyword evidence="1" id="KW-0732">Signal</keyword>
<dbReference type="NCBIfam" id="TIGR01414">
    <property type="entry name" value="autotrans_barl"/>
    <property type="match status" value="1"/>
</dbReference>
<proteinExistence type="predicted"/>